<gene>
    <name evidence="2" type="ORF">EJ571_18150</name>
</gene>
<dbReference type="AlphaFoldDB" id="A0A4R5P674"/>
<comment type="caution">
    <text evidence="2">The sequence shown here is derived from an EMBL/GenBank/DDBJ whole genome shotgun (WGS) entry which is preliminary data.</text>
</comment>
<organism evidence="2 3">
    <name type="scientific">Mycobacteroides franklinii</name>
    <dbReference type="NCBI Taxonomy" id="948102"/>
    <lineage>
        <taxon>Bacteria</taxon>
        <taxon>Bacillati</taxon>
        <taxon>Actinomycetota</taxon>
        <taxon>Actinomycetes</taxon>
        <taxon>Mycobacteriales</taxon>
        <taxon>Mycobacteriaceae</taxon>
        <taxon>Mycobacteroides</taxon>
    </lineage>
</organism>
<reference evidence="2 3" key="1">
    <citation type="journal article" date="2019" name="Sci. Rep.">
        <title>Extended insight into the Mycobacterium chelonae-abscessus complex through whole genome sequencing of Mycobacterium salmoniphilum outbreak and Mycobacterium salmoniphilum-like strains.</title>
        <authorList>
            <person name="Behra P.R.K."/>
            <person name="Das S."/>
            <person name="Pettersson B.M.F."/>
            <person name="Shirreff L."/>
            <person name="DuCote T."/>
            <person name="Jacobsson K.G."/>
            <person name="Ennis D.G."/>
            <person name="Kirsebom L.A."/>
        </authorList>
    </citation>
    <scope>NUCLEOTIDE SEQUENCE [LARGE SCALE GENOMIC DNA]</scope>
    <source>
        <strain evidence="2 3">DSM 45524</strain>
    </source>
</reference>
<dbReference type="EMBL" id="RXLR01000019">
    <property type="protein sequence ID" value="TDH18551.1"/>
    <property type="molecule type" value="Genomic_DNA"/>
</dbReference>
<accession>A0A4R5P674</accession>
<feature type="region of interest" description="Disordered" evidence="1">
    <location>
        <begin position="42"/>
        <end position="70"/>
    </location>
</feature>
<name>A0A4R5P674_9MYCO</name>
<evidence type="ECO:0000256" key="1">
    <source>
        <dbReference type="SAM" id="MobiDB-lite"/>
    </source>
</evidence>
<protein>
    <submittedName>
        <fullName evidence="2">Uncharacterized protein</fullName>
    </submittedName>
</protein>
<dbReference type="Proteomes" id="UP000295627">
    <property type="component" value="Unassembled WGS sequence"/>
</dbReference>
<evidence type="ECO:0000313" key="3">
    <source>
        <dbReference type="Proteomes" id="UP000295627"/>
    </source>
</evidence>
<proteinExistence type="predicted"/>
<sequence>MRCNGFDVTGAERRTLGSAETTDGSLALRWVASSRRIRAEEPRLIPAIPKTRRAGSGQPGQGTVSGAVAIGKSRAVSPQLTHRYAYNAMTRPHRGSTWICDVTPDWLGPQGKRG</sequence>
<evidence type="ECO:0000313" key="2">
    <source>
        <dbReference type="EMBL" id="TDH18551.1"/>
    </source>
</evidence>